<gene>
    <name evidence="2" type="ORF">FAZ19_11285</name>
</gene>
<name>A0A4V5LYF0_9SPHI</name>
<accession>A0A4V5LYF0</accession>
<comment type="caution">
    <text evidence="2">The sequence shown here is derived from an EMBL/GenBank/DDBJ whole genome shotgun (WGS) entry which is preliminary data.</text>
</comment>
<proteinExistence type="predicted"/>
<reference evidence="2 3" key="1">
    <citation type="submission" date="2019-04" db="EMBL/GenBank/DDBJ databases">
        <title>Sphingobacterium olei sp. nov., isolated from oil-contaminated soil.</title>
        <authorList>
            <person name="Liu B."/>
        </authorList>
    </citation>
    <scope>NUCLEOTIDE SEQUENCE [LARGE SCALE GENOMIC DNA]</scope>
    <source>
        <strain evidence="2 3">Y3L14</strain>
    </source>
</reference>
<sequence length="215" mass="23466">MKTLIICLMSLIIVATQAQETRIFSLSPMTKNIQKVNGLVVGIGHFQEPDHVQTINGVNLDVMVFSPLITVLAVMHGRVYDYPQDEKTKVVSNGLNLAIGGYMGDVEHNGLSVALYNIANKSTGLGIHPAFNLTEKSVGTHISAFVNAGKYSQGLNVALYNRHEYMTGVQIGVINKSLHLKGIQIGLFNRSKTLKGLQLGFINSNGKRTLPFINF</sequence>
<organism evidence="2 3">
    <name type="scientific">Sphingobacterium alkalisoli</name>
    <dbReference type="NCBI Taxonomy" id="1874115"/>
    <lineage>
        <taxon>Bacteria</taxon>
        <taxon>Pseudomonadati</taxon>
        <taxon>Bacteroidota</taxon>
        <taxon>Sphingobacteriia</taxon>
        <taxon>Sphingobacteriales</taxon>
        <taxon>Sphingobacteriaceae</taxon>
        <taxon>Sphingobacterium</taxon>
    </lineage>
</organism>
<dbReference type="OrthoDB" id="660602at2"/>
<feature type="signal peptide" evidence="1">
    <location>
        <begin position="1"/>
        <end position="18"/>
    </location>
</feature>
<feature type="chain" id="PRO_5020454877" evidence="1">
    <location>
        <begin position="19"/>
        <end position="215"/>
    </location>
</feature>
<evidence type="ECO:0000313" key="2">
    <source>
        <dbReference type="EMBL" id="TJY65699.1"/>
    </source>
</evidence>
<evidence type="ECO:0000313" key="3">
    <source>
        <dbReference type="Proteomes" id="UP000309872"/>
    </source>
</evidence>
<dbReference type="EMBL" id="SUKA01000003">
    <property type="protein sequence ID" value="TJY65699.1"/>
    <property type="molecule type" value="Genomic_DNA"/>
</dbReference>
<evidence type="ECO:0000256" key="1">
    <source>
        <dbReference type="SAM" id="SignalP"/>
    </source>
</evidence>
<dbReference type="Proteomes" id="UP000309872">
    <property type="component" value="Unassembled WGS sequence"/>
</dbReference>
<dbReference type="AlphaFoldDB" id="A0A4V5LYF0"/>
<dbReference type="InterPro" id="IPR058093">
    <property type="entry name" value="LA_2272-like"/>
</dbReference>
<keyword evidence="1" id="KW-0732">Signal</keyword>
<keyword evidence="3" id="KW-1185">Reference proteome</keyword>
<protein>
    <submittedName>
        <fullName evidence="2">Uncharacterized protein</fullName>
    </submittedName>
</protein>
<dbReference type="RefSeq" id="WP_136820828.1">
    <property type="nucleotide sequence ID" value="NZ_BMJX01000003.1"/>
</dbReference>
<dbReference type="NCBIfam" id="NF047436">
    <property type="entry name" value="LA_2272_repeat"/>
    <property type="match status" value="2"/>
</dbReference>